<dbReference type="InterPro" id="IPR051450">
    <property type="entry name" value="Gfo/Idh/MocA_Oxidoreductases"/>
</dbReference>
<dbReference type="Gene3D" id="3.40.50.720">
    <property type="entry name" value="NAD(P)-binding Rossmann-like Domain"/>
    <property type="match status" value="1"/>
</dbReference>
<sequence>MQRQIRFGLIGGGWRAAFYLRIAAMLPHQFRVSGILLRSPEKYSELLAKWNVPVYSSADALAKECDFLVLAVSKTAAASRIAELAEAGIPVLAETPPAVSLAEYERLTAIAASKPSIQVAEQYPLLPHHQARTAYAQAGKIGGVHHVQASAGHGYHGISLIRKWLSIDPAESCEIIGRKLTMPIADVPYRDQDVSDDREGIEQQEIAILQFGSGKSALLDFSRSQYFSPIRSNRILIRGTHGEIRDNDAVRKLGAGRFENVRFERVQSGQEGSLAPLSLLEIRAGAETLYRNPFTPHPLSDEELGIAEALLKMDRFIRDGVPFYSLVEALADVRLALAIEQSLTEAKAVTIP</sequence>
<dbReference type="PANTHER" id="PTHR43377:SF1">
    <property type="entry name" value="BILIVERDIN REDUCTASE A"/>
    <property type="match status" value="1"/>
</dbReference>
<dbReference type="PANTHER" id="PTHR43377">
    <property type="entry name" value="BILIVERDIN REDUCTASE A"/>
    <property type="match status" value="1"/>
</dbReference>
<dbReference type="EMBL" id="JANIPJ010000028">
    <property type="protein sequence ID" value="MCR2807531.1"/>
    <property type="molecule type" value="Genomic_DNA"/>
</dbReference>
<comment type="caution">
    <text evidence="2">The sequence shown here is derived from an EMBL/GenBank/DDBJ whole genome shotgun (WGS) entry which is preliminary data.</text>
</comment>
<evidence type="ECO:0000313" key="2">
    <source>
        <dbReference type="EMBL" id="MCR2807531.1"/>
    </source>
</evidence>
<protein>
    <submittedName>
        <fullName evidence="2">Gfo/Idh/MocA family oxidoreductase</fullName>
    </submittedName>
</protein>
<evidence type="ECO:0000313" key="3">
    <source>
        <dbReference type="Proteomes" id="UP001141950"/>
    </source>
</evidence>
<organism evidence="2 3">
    <name type="scientific">Paenibacillus soyae</name>
    <dbReference type="NCBI Taxonomy" id="2969249"/>
    <lineage>
        <taxon>Bacteria</taxon>
        <taxon>Bacillati</taxon>
        <taxon>Bacillota</taxon>
        <taxon>Bacilli</taxon>
        <taxon>Bacillales</taxon>
        <taxon>Paenibacillaceae</taxon>
        <taxon>Paenibacillus</taxon>
    </lineage>
</organism>
<dbReference type="GO" id="GO:0000166">
    <property type="term" value="F:nucleotide binding"/>
    <property type="evidence" value="ECO:0007669"/>
    <property type="project" value="InterPro"/>
</dbReference>
<dbReference type="AlphaFoldDB" id="A0A9X2SBS4"/>
<dbReference type="InterPro" id="IPR000683">
    <property type="entry name" value="Gfo/Idh/MocA-like_OxRdtase_N"/>
</dbReference>
<dbReference type="RefSeq" id="WP_257452082.1">
    <property type="nucleotide sequence ID" value="NZ_JANIPJ010000028.1"/>
</dbReference>
<keyword evidence="3" id="KW-1185">Reference proteome</keyword>
<proteinExistence type="predicted"/>
<dbReference type="SUPFAM" id="SSF51735">
    <property type="entry name" value="NAD(P)-binding Rossmann-fold domains"/>
    <property type="match status" value="1"/>
</dbReference>
<gene>
    <name evidence="2" type="ORF">NQZ67_26945</name>
</gene>
<dbReference type="InterPro" id="IPR036291">
    <property type="entry name" value="NAD(P)-bd_dom_sf"/>
</dbReference>
<reference evidence="2" key="1">
    <citation type="submission" date="2022-08" db="EMBL/GenBank/DDBJ databases">
        <title>The genomic sequence of strain Paenibacillus sp. SCIV0701.</title>
        <authorList>
            <person name="Zhao H."/>
        </authorList>
    </citation>
    <scope>NUCLEOTIDE SEQUENCE</scope>
    <source>
        <strain evidence="2">SCIV0701</strain>
    </source>
</reference>
<name>A0A9X2SBS4_9BACL</name>
<dbReference type="Gene3D" id="3.30.360.10">
    <property type="entry name" value="Dihydrodipicolinate Reductase, domain 2"/>
    <property type="match status" value="1"/>
</dbReference>
<dbReference type="Proteomes" id="UP001141950">
    <property type="component" value="Unassembled WGS sequence"/>
</dbReference>
<accession>A0A9X2SBS4</accession>
<dbReference type="Pfam" id="PF01408">
    <property type="entry name" value="GFO_IDH_MocA"/>
    <property type="match status" value="1"/>
</dbReference>
<feature type="domain" description="Gfo/Idh/MocA-like oxidoreductase N-terminal" evidence="1">
    <location>
        <begin position="5"/>
        <end position="116"/>
    </location>
</feature>
<evidence type="ECO:0000259" key="1">
    <source>
        <dbReference type="Pfam" id="PF01408"/>
    </source>
</evidence>